<protein>
    <recommendedName>
        <fullName evidence="3">Retrotransposon gag domain-containing protein</fullName>
    </recommendedName>
</protein>
<dbReference type="PANTHER" id="PTHR33223:SF6">
    <property type="entry name" value="CCHC-TYPE DOMAIN-CONTAINING PROTEIN"/>
    <property type="match status" value="1"/>
</dbReference>
<dbReference type="EMBL" id="OOIN01000043">
    <property type="protein sequence ID" value="SPO32321.1"/>
    <property type="molecule type" value="Genomic_DNA"/>
</dbReference>
<reference evidence="1 2" key="1">
    <citation type="submission" date="2018-03" db="EMBL/GenBank/DDBJ databases">
        <authorList>
            <person name="Guldener U."/>
        </authorList>
    </citation>
    <scope>NUCLEOTIDE SEQUENCE [LARGE SCALE GENOMIC DNA]</scope>
    <source>
        <strain evidence="1 2">NBRC100155</strain>
    </source>
</reference>
<dbReference type="PANTHER" id="PTHR33223">
    <property type="entry name" value="CCHC-TYPE DOMAIN-CONTAINING PROTEIN"/>
    <property type="match status" value="1"/>
</dbReference>
<name>A0A5C3ESE9_9BASI</name>
<keyword evidence="2" id="KW-1185">Reference proteome</keyword>
<gene>
    <name evidence="1" type="ORF">UTRI_02878</name>
</gene>
<organism evidence="1 2">
    <name type="scientific">Ustilago trichophora</name>
    <dbReference type="NCBI Taxonomy" id="86804"/>
    <lineage>
        <taxon>Eukaryota</taxon>
        <taxon>Fungi</taxon>
        <taxon>Dikarya</taxon>
        <taxon>Basidiomycota</taxon>
        <taxon>Ustilaginomycotina</taxon>
        <taxon>Ustilaginomycetes</taxon>
        <taxon>Ustilaginales</taxon>
        <taxon>Ustilaginaceae</taxon>
        <taxon>Ustilago</taxon>
    </lineage>
</organism>
<sequence>MSASPTQVPGAAAFSNGIADYSGDYTDVDAQVWLDHFDRFCLDRKIDDDSVRKARYFKTFMTGAARDWYNALSPNIQKDFDALEAAFLAHFGDLLKPKETPASRYQAFLDAVPVKKTAESL</sequence>
<dbReference type="OrthoDB" id="10502057at2759"/>
<evidence type="ECO:0000313" key="1">
    <source>
        <dbReference type="EMBL" id="SPO32321.1"/>
    </source>
</evidence>
<dbReference type="Proteomes" id="UP000324022">
    <property type="component" value="Unassembled WGS sequence"/>
</dbReference>
<evidence type="ECO:0008006" key="3">
    <source>
        <dbReference type="Google" id="ProtNLM"/>
    </source>
</evidence>
<accession>A0A5C3ESE9</accession>
<dbReference type="AlphaFoldDB" id="A0A5C3ESE9"/>
<proteinExistence type="predicted"/>
<evidence type="ECO:0000313" key="2">
    <source>
        <dbReference type="Proteomes" id="UP000324022"/>
    </source>
</evidence>